<keyword evidence="5" id="KW-0698">rRNA processing</keyword>
<evidence type="ECO:0000256" key="3">
    <source>
        <dbReference type="ARBA" id="ARBA00006678"/>
    </source>
</evidence>
<keyword evidence="11" id="KW-1185">Reference proteome</keyword>
<dbReference type="GO" id="GO:0000467">
    <property type="term" value="P:exonucleolytic trimming to generate mature 3'-end of 5.8S rRNA from tricistronic rRNA transcript (SSU-rRNA, 5.8S rRNA, LSU-rRNA)"/>
    <property type="evidence" value="ECO:0007669"/>
    <property type="project" value="UniProtKB-ARBA"/>
</dbReference>
<dbReference type="GO" id="GO:0003723">
    <property type="term" value="F:RNA binding"/>
    <property type="evidence" value="ECO:0007669"/>
    <property type="project" value="UniProtKB-KW"/>
</dbReference>
<reference evidence="11" key="1">
    <citation type="submission" date="2019-03" db="EMBL/GenBank/DDBJ databases">
        <title>Snf2 controls pulcherriminic acid biosynthesis and connects pigmentation and antifungal activity of the yeast Metschnikowia pulcherrima.</title>
        <authorList>
            <person name="Gore-Lloyd D."/>
            <person name="Sumann I."/>
            <person name="Brachmann A.O."/>
            <person name="Schneeberger K."/>
            <person name="Ortiz-Merino R.A."/>
            <person name="Moreno-Beltran M."/>
            <person name="Schlaefli M."/>
            <person name="Kirner P."/>
            <person name="Santos Kron A."/>
            <person name="Wolfe K.H."/>
            <person name="Piel J."/>
            <person name="Ahrens C.H."/>
            <person name="Henk D."/>
            <person name="Freimoser F.M."/>
        </authorList>
    </citation>
    <scope>NUCLEOTIDE SEQUENCE [LARGE SCALE GENOMIC DNA]</scope>
    <source>
        <strain evidence="11">APC 1.2</strain>
    </source>
</reference>
<keyword evidence="10" id="KW-0269">Exonuclease</keyword>
<evidence type="ECO:0000256" key="5">
    <source>
        <dbReference type="ARBA" id="ARBA00022552"/>
    </source>
</evidence>
<keyword evidence="10" id="KW-0378">Hydrolase</keyword>
<evidence type="ECO:0000256" key="2">
    <source>
        <dbReference type="ARBA" id="ARBA00004496"/>
    </source>
</evidence>
<evidence type="ECO:0000256" key="1">
    <source>
        <dbReference type="ARBA" id="ARBA00004123"/>
    </source>
</evidence>
<keyword evidence="7" id="KW-0694">RNA-binding</keyword>
<dbReference type="SUPFAM" id="SSF54211">
    <property type="entry name" value="Ribosomal protein S5 domain 2-like"/>
    <property type="match status" value="1"/>
</dbReference>
<keyword evidence="4" id="KW-0963">Cytoplasm</keyword>
<dbReference type="GO" id="GO:0004527">
    <property type="term" value="F:exonuclease activity"/>
    <property type="evidence" value="ECO:0007669"/>
    <property type="project" value="UniProtKB-KW"/>
</dbReference>
<dbReference type="GO" id="GO:0005730">
    <property type="term" value="C:nucleolus"/>
    <property type="evidence" value="ECO:0007669"/>
    <property type="project" value="TreeGrafter"/>
</dbReference>
<evidence type="ECO:0000313" key="11">
    <source>
        <dbReference type="Proteomes" id="UP000292447"/>
    </source>
</evidence>
<dbReference type="PANTHER" id="PTHR11953">
    <property type="entry name" value="EXOSOME COMPLEX COMPONENT"/>
    <property type="match status" value="1"/>
</dbReference>
<evidence type="ECO:0000256" key="4">
    <source>
        <dbReference type="ARBA" id="ARBA00022490"/>
    </source>
</evidence>
<sequence>MSTDRRRILGPGDAVRPLAATPLKTETPPKLGSSVRKFFVKTGLSKNANGLAYLEVGDTLVEVGVYGPRPIKGLFVNRASFSVETKFLPHVTQPNEVLYNGSLAQGNGRLQLTNIEQKMSTFIETAMLPAVVLEKYPKLAIDVVVTVLAFDANTTSMSNLIAWVVNCTSLAMVDLGVEVRDLVTCGHVQTTAHGVETDALIAESDTDATECVASFMHMQNNEMLAVYVQGAGPAGVSEALLAQLVQACQEMAAVVRRNLNGYLLEAAKQ</sequence>
<dbReference type="Gene3D" id="3.30.230.70">
    <property type="entry name" value="GHMP Kinase, N-terminal domain"/>
    <property type="match status" value="1"/>
</dbReference>
<evidence type="ECO:0000256" key="6">
    <source>
        <dbReference type="ARBA" id="ARBA00022835"/>
    </source>
</evidence>
<dbReference type="PANTHER" id="PTHR11953:SF2">
    <property type="entry name" value="EXOSOME COMPLEX COMPONENT MTR3"/>
    <property type="match status" value="1"/>
</dbReference>
<dbReference type="GO" id="GO:0071051">
    <property type="term" value="P:poly(A)-dependent snoRNA 3'-end processing"/>
    <property type="evidence" value="ECO:0007669"/>
    <property type="project" value="TreeGrafter"/>
</dbReference>
<dbReference type="InterPro" id="IPR027408">
    <property type="entry name" value="PNPase/RNase_PH_dom_sf"/>
</dbReference>
<keyword evidence="10" id="KW-0540">Nuclease</keyword>
<protein>
    <submittedName>
        <fullName evidence="10">Exosome complex exonuclease MTR3</fullName>
    </submittedName>
</protein>
<evidence type="ECO:0000259" key="9">
    <source>
        <dbReference type="Pfam" id="PF01138"/>
    </source>
</evidence>
<dbReference type="InterPro" id="IPR050080">
    <property type="entry name" value="RNase_PH"/>
</dbReference>
<feature type="domain" description="Exoribonuclease phosphorolytic" evidence="9">
    <location>
        <begin position="35"/>
        <end position="178"/>
    </location>
</feature>
<organism evidence="10 11">
    <name type="scientific">Metschnikowia aff. pulcherrima</name>
    <dbReference type="NCBI Taxonomy" id="2163413"/>
    <lineage>
        <taxon>Eukaryota</taxon>
        <taxon>Fungi</taxon>
        <taxon>Dikarya</taxon>
        <taxon>Ascomycota</taxon>
        <taxon>Saccharomycotina</taxon>
        <taxon>Pichiomycetes</taxon>
        <taxon>Metschnikowiaceae</taxon>
        <taxon>Metschnikowia</taxon>
    </lineage>
</organism>
<dbReference type="GO" id="GO:0071038">
    <property type="term" value="P:TRAMP-dependent tRNA surveillance pathway"/>
    <property type="evidence" value="ECO:0007669"/>
    <property type="project" value="UniProtKB-ARBA"/>
</dbReference>
<evidence type="ECO:0000313" key="10">
    <source>
        <dbReference type="EMBL" id="QBM88605.1"/>
    </source>
</evidence>
<dbReference type="Proteomes" id="UP000292447">
    <property type="component" value="Chromosome III"/>
</dbReference>
<keyword evidence="6" id="KW-0271">Exosome</keyword>
<dbReference type="GO" id="GO:0071028">
    <property type="term" value="P:nuclear mRNA surveillance"/>
    <property type="evidence" value="ECO:0007669"/>
    <property type="project" value="TreeGrafter"/>
</dbReference>
<dbReference type="GO" id="GO:0016075">
    <property type="term" value="P:rRNA catabolic process"/>
    <property type="evidence" value="ECO:0007669"/>
    <property type="project" value="TreeGrafter"/>
</dbReference>
<keyword evidence="8" id="KW-0539">Nucleus</keyword>
<dbReference type="GO" id="GO:0000176">
    <property type="term" value="C:nuclear exosome (RNase complex)"/>
    <property type="evidence" value="ECO:0007669"/>
    <property type="project" value="TreeGrafter"/>
</dbReference>
<accession>A0A4P6XPK9</accession>
<proteinExistence type="inferred from homology"/>
<comment type="subcellular location">
    <subcellularLocation>
        <location evidence="2">Cytoplasm</location>
    </subcellularLocation>
    <subcellularLocation>
        <location evidence="1">Nucleus</location>
    </subcellularLocation>
</comment>
<evidence type="ECO:0000256" key="8">
    <source>
        <dbReference type="ARBA" id="ARBA00023242"/>
    </source>
</evidence>
<comment type="similarity">
    <text evidence="3">Belongs to the RNase PH family.</text>
</comment>
<dbReference type="Pfam" id="PF01138">
    <property type="entry name" value="RNase_PH"/>
    <property type="match status" value="1"/>
</dbReference>
<dbReference type="InterPro" id="IPR020568">
    <property type="entry name" value="Ribosomal_Su5_D2-typ_SF"/>
</dbReference>
<evidence type="ECO:0000256" key="7">
    <source>
        <dbReference type="ARBA" id="ARBA00022884"/>
    </source>
</evidence>
<dbReference type="EMBL" id="CP034458">
    <property type="protein sequence ID" value="QBM88605.1"/>
    <property type="molecule type" value="Genomic_DNA"/>
</dbReference>
<dbReference type="GO" id="GO:0000177">
    <property type="term" value="C:cytoplasmic exosome (RNase complex)"/>
    <property type="evidence" value="ECO:0007669"/>
    <property type="project" value="UniProtKB-ARBA"/>
</dbReference>
<dbReference type="GO" id="GO:0034475">
    <property type="term" value="P:U4 snRNA 3'-end processing"/>
    <property type="evidence" value="ECO:0007669"/>
    <property type="project" value="TreeGrafter"/>
</dbReference>
<dbReference type="AlphaFoldDB" id="A0A4P6XPK9"/>
<dbReference type="STRING" id="2163413.A0A4P6XPK9"/>
<name>A0A4P6XPK9_9ASCO</name>
<gene>
    <name evidence="10" type="primary">MPUL0C05790</name>
    <name evidence="10" type="ORF">METSCH_C05790</name>
</gene>
<dbReference type="InterPro" id="IPR001247">
    <property type="entry name" value="ExoRNase_PH_dom1"/>
</dbReference>